<accession>A0AAN7SEX0</accession>
<evidence type="ECO:0000256" key="5">
    <source>
        <dbReference type="ARBA" id="ARBA00029903"/>
    </source>
</evidence>
<dbReference type="GO" id="GO:0050482">
    <property type="term" value="P:arachidonate secretion"/>
    <property type="evidence" value="ECO:0007669"/>
    <property type="project" value="InterPro"/>
</dbReference>
<evidence type="ECO:0000256" key="6">
    <source>
        <dbReference type="SAM" id="SignalP"/>
    </source>
</evidence>
<keyword evidence="9" id="KW-1185">Reference proteome</keyword>
<evidence type="ECO:0000313" key="9">
    <source>
        <dbReference type="Proteomes" id="UP001353858"/>
    </source>
</evidence>
<protein>
    <recommendedName>
        <fullName evidence="2">phospholipase A2</fullName>
        <ecNumber evidence="2">3.1.1.4</ecNumber>
    </recommendedName>
    <alternativeName>
        <fullName evidence="5">Phosphatidylcholine 2-acylhydrolase</fullName>
    </alternativeName>
</protein>
<dbReference type="GO" id="GO:0016042">
    <property type="term" value="P:lipid catabolic process"/>
    <property type="evidence" value="ECO:0007669"/>
    <property type="project" value="UniProtKB-KW"/>
</dbReference>
<dbReference type="Gene3D" id="1.20.90.10">
    <property type="entry name" value="Phospholipase A2 domain"/>
    <property type="match status" value="1"/>
</dbReference>
<dbReference type="EMBL" id="JARPUR010000004">
    <property type="protein sequence ID" value="KAK4878717.1"/>
    <property type="molecule type" value="Genomic_DNA"/>
</dbReference>
<dbReference type="GO" id="GO:0004623">
    <property type="term" value="F:phospholipase A2 activity"/>
    <property type="evidence" value="ECO:0007669"/>
    <property type="project" value="UniProtKB-EC"/>
</dbReference>
<evidence type="ECO:0000313" key="8">
    <source>
        <dbReference type="EMBL" id="KAK4878717.1"/>
    </source>
</evidence>
<feature type="signal peptide" evidence="6">
    <location>
        <begin position="1"/>
        <end position="17"/>
    </location>
</feature>
<dbReference type="AlphaFoldDB" id="A0AAN7SEX0"/>
<dbReference type="CDD" id="cd04704">
    <property type="entry name" value="PLA2_bee_venom_like"/>
    <property type="match status" value="1"/>
</dbReference>
<reference evidence="9" key="1">
    <citation type="submission" date="2023-01" db="EMBL/GenBank/DDBJ databases">
        <title>Key to firefly adult light organ development and bioluminescence: homeobox transcription factors regulate luciferase expression and transportation to peroxisome.</title>
        <authorList>
            <person name="Fu X."/>
        </authorList>
    </citation>
    <scope>NUCLEOTIDE SEQUENCE [LARGE SCALE GENOMIC DNA]</scope>
</reference>
<keyword evidence="4" id="KW-0443">Lipid metabolism</keyword>
<dbReference type="EC" id="3.1.1.4" evidence="2"/>
<dbReference type="Proteomes" id="UP001353858">
    <property type="component" value="Unassembled WGS sequence"/>
</dbReference>
<evidence type="ECO:0000259" key="7">
    <source>
        <dbReference type="Pfam" id="PF05826"/>
    </source>
</evidence>
<dbReference type="InterPro" id="IPR036444">
    <property type="entry name" value="PLipase_A2_dom_sf"/>
</dbReference>
<dbReference type="SUPFAM" id="SSF48619">
    <property type="entry name" value="Phospholipase A2, PLA2"/>
    <property type="match status" value="1"/>
</dbReference>
<keyword evidence="3" id="KW-0442">Lipid degradation</keyword>
<gene>
    <name evidence="8" type="ORF">RN001_011223</name>
</gene>
<comment type="cofactor">
    <cofactor evidence="1">
        <name>Ca(2+)</name>
        <dbReference type="ChEBI" id="CHEBI:29108"/>
    </cofactor>
</comment>
<evidence type="ECO:0000256" key="4">
    <source>
        <dbReference type="ARBA" id="ARBA00023098"/>
    </source>
</evidence>
<feature type="domain" description="Phospholipase A2-like central" evidence="7">
    <location>
        <begin position="89"/>
        <end position="174"/>
    </location>
</feature>
<proteinExistence type="predicted"/>
<organism evidence="8 9">
    <name type="scientific">Aquatica leii</name>
    <dbReference type="NCBI Taxonomy" id="1421715"/>
    <lineage>
        <taxon>Eukaryota</taxon>
        <taxon>Metazoa</taxon>
        <taxon>Ecdysozoa</taxon>
        <taxon>Arthropoda</taxon>
        <taxon>Hexapoda</taxon>
        <taxon>Insecta</taxon>
        <taxon>Pterygota</taxon>
        <taxon>Neoptera</taxon>
        <taxon>Endopterygota</taxon>
        <taxon>Coleoptera</taxon>
        <taxon>Polyphaga</taxon>
        <taxon>Elateriformia</taxon>
        <taxon>Elateroidea</taxon>
        <taxon>Lampyridae</taxon>
        <taxon>Luciolinae</taxon>
        <taxon>Aquatica</taxon>
    </lineage>
</organism>
<dbReference type="Pfam" id="PF05826">
    <property type="entry name" value="Phospholip_A2_2"/>
    <property type="match status" value="1"/>
</dbReference>
<dbReference type="PANTHER" id="PTHR12253">
    <property type="entry name" value="RH14732P"/>
    <property type="match status" value="1"/>
</dbReference>
<dbReference type="GO" id="GO:0006644">
    <property type="term" value="P:phospholipid metabolic process"/>
    <property type="evidence" value="ECO:0007669"/>
    <property type="project" value="InterPro"/>
</dbReference>
<dbReference type="InterPro" id="IPR016090">
    <property type="entry name" value="PLA2-like_dom"/>
</dbReference>
<comment type="caution">
    <text evidence="8">The sequence shown here is derived from an EMBL/GenBank/DDBJ whole genome shotgun (WGS) entry which is preliminary data.</text>
</comment>
<evidence type="ECO:0000256" key="3">
    <source>
        <dbReference type="ARBA" id="ARBA00022963"/>
    </source>
</evidence>
<keyword evidence="6" id="KW-0732">Signal</keyword>
<sequence length="233" mass="26793">MKSVFFIVVACFGFSEAHLFIADRTMSRMIEFTSTSPYCYFFTDRDFIQHTLLNAEQRKVKITSAEEIDKLEKVCKEKKLRSSYQGGFIYPGTKWCGPGAIADNYTDLGTHRREDMCCREHDHCPQYIERGECKQGICNKSSYTRRCLQNVNSETANTIGAIFFNVVQVICFRQRSPCSELQSLSSSSSSSSDQCMEFTKAQRYVASKTFCCRTRGEVLETYLNKFLKKLKIL</sequence>
<evidence type="ECO:0000256" key="1">
    <source>
        <dbReference type="ARBA" id="ARBA00001913"/>
    </source>
</evidence>
<evidence type="ECO:0000256" key="2">
    <source>
        <dbReference type="ARBA" id="ARBA00013278"/>
    </source>
</evidence>
<feature type="chain" id="PRO_5042838955" description="phospholipase A2" evidence="6">
    <location>
        <begin position="18"/>
        <end position="233"/>
    </location>
</feature>
<name>A0AAN7SEX0_9COLE</name>